<keyword evidence="2" id="KW-1185">Reference proteome</keyword>
<dbReference type="Proteomes" id="UP001501692">
    <property type="component" value="Unassembled WGS sequence"/>
</dbReference>
<organism evidence="1 2">
    <name type="scientific">Algibacter aquimarinus</name>
    <dbReference type="NCBI Taxonomy" id="1136748"/>
    <lineage>
        <taxon>Bacteria</taxon>
        <taxon>Pseudomonadati</taxon>
        <taxon>Bacteroidota</taxon>
        <taxon>Flavobacteriia</taxon>
        <taxon>Flavobacteriales</taxon>
        <taxon>Flavobacteriaceae</taxon>
        <taxon>Algibacter</taxon>
    </lineage>
</organism>
<evidence type="ECO:0000313" key="2">
    <source>
        <dbReference type="Proteomes" id="UP001501692"/>
    </source>
</evidence>
<gene>
    <name evidence="1" type="ORF">GCM10023315_03360</name>
</gene>
<comment type="caution">
    <text evidence="1">The sequence shown here is derived from an EMBL/GenBank/DDBJ whole genome shotgun (WGS) entry which is preliminary data.</text>
</comment>
<name>A0ABP9H4I2_9FLAO</name>
<reference evidence="2" key="1">
    <citation type="journal article" date="2019" name="Int. J. Syst. Evol. Microbiol.">
        <title>The Global Catalogue of Microorganisms (GCM) 10K type strain sequencing project: providing services to taxonomists for standard genome sequencing and annotation.</title>
        <authorList>
            <consortium name="The Broad Institute Genomics Platform"/>
            <consortium name="The Broad Institute Genome Sequencing Center for Infectious Disease"/>
            <person name="Wu L."/>
            <person name="Ma J."/>
        </authorList>
    </citation>
    <scope>NUCLEOTIDE SEQUENCE [LARGE SCALE GENOMIC DNA]</scope>
    <source>
        <strain evidence="2">JCM 18287</strain>
    </source>
</reference>
<protein>
    <submittedName>
        <fullName evidence="1">Uncharacterized protein</fullName>
    </submittedName>
</protein>
<accession>A0ABP9H4I2</accession>
<sequence length="567" mass="65381">MFTSCQDEVIEITEPNETETLVAESTLTNLISATSIMDGSADNIIDNASCLSVQLPITVIVKGLEITVDSREDFKVIEAIFKEFDDDDDRLDIVFPITIILANHDEVVIENRDALEELIEECRGENEEDDDIECIDFQYPISFSVYNRDFQVINVVTIESDRELYKFIKRVTGAEKLLASLNFPVTMELADGTEIVVNNNIELQRVIEEAKDVCDEDDDNDYGDDDFTKERLDEYLKNCPWVVYEFKRFNQDNTEQYKEYALNFKEDNVVVMRARGGDLLTGTWSTRVTDRGALLKLEFDNIVDFTLEWVVYDIEDGKIKLFEVDGNRIIMKRNCDVVIDITKERIANYLQECLWRITRLNIEGVDNEKEYIGTPFKFLSDNVVKLRVNGEDLQGTYEIGVRNAGFILQITLDGRPDLKLEWLINFLEPGLIKLVNANNQMILTRFCPDGDEDIDYIGDVLTNGEWEVALYEDQDANETENYDGYVVGFNENGMLFAEGNGNDFRGSWLAYRNEGLFLGLNFRTQDEPFSELKHRWKIVEITPNRIELKDLNSNGEIERILVLEKRV</sequence>
<dbReference type="EMBL" id="BAABJK010000002">
    <property type="protein sequence ID" value="GAA4959114.1"/>
    <property type="molecule type" value="Genomic_DNA"/>
</dbReference>
<evidence type="ECO:0000313" key="1">
    <source>
        <dbReference type="EMBL" id="GAA4959114.1"/>
    </source>
</evidence>
<proteinExistence type="predicted"/>